<dbReference type="SMART" id="SM00901">
    <property type="entry name" value="FRG"/>
    <property type="match status" value="1"/>
</dbReference>
<dbReference type="InterPro" id="IPR014966">
    <property type="entry name" value="FRG-dom"/>
</dbReference>
<dbReference type="HOGENOM" id="CLU_1060554_0_0_0"/>
<organism evidence="2 3">
    <name type="scientific">Coraliomargarita akajimensis (strain DSM 45221 / IAM 15411 / JCM 23193 / KCTC 12865 / 04OKA010-24)</name>
    <dbReference type="NCBI Taxonomy" id="583355"/>
    <lineage>
        <taxon>Bacteria</taxon>
        <taxon>Pseudomonadati</taxon>
        <taxon>Verrucomicrobiota</taxon>
        <taxon>Opitutia</taxon>
        <taxon>Puniceicoccales</taxon>
        <taxon>Coraliomargaritaceae</taxon>
        <taxon>Coraliomargarita</taxon>
    </lineage>
</organism>
<dbReference type="STRING" id="583355.Caka_1173"/>
<dbReference type="AlphaFoldDB" id="D5EIC7"/>
<evidence type="ECO:0000313" key="2">
    <source>
        <dbReference type="EMBL" id="ADE54193.1"/>
    </source>
</evidence>
<name>D5EIC7_CORAD</name>
<dbReference type="Proteomes" id="UP000000925">
    <property type="component" value="Chromosome"/>
</dbReference>
<reference evidence="2 3" key="1">
    <citation type="journal article" date="2010" name="Stand. Genomic Sci.">
        <title>Complete genome sequence of Coraliomargarita akajimensis type strain (04OKA010-24).</title>
        <authorList>
            <person name="Mavromatis K."/>
            <person name="Abt B."/>
            <person name="Brambilla E."/>
            <person name="Lapidus A."/>
            <person name="Copeland A."/>
            <person name="Deshpande S."/>
            <person name="Nolan M."/>
            <person name="Lucas S."/>
            <person name="Tice H."/>
            <person name="Cheng J.F."/>
            <person name="Han C."/>
            <person name="Detter J.C."/>
            <person name="Woyke T."/>
            <person name="Goodwin L."/>
            <person name="Pitluck S."/>
            <person name="Held B."/>
            <person name="Brettin T."/>
            <person name="Tapia R."/>
            <person name="Ivanova N."/>
            <person name="Mikhailova N."/>
            <person name="Pati A."/>
            <person name="Liolios K."/>
            <person name="Chen A."/>
            <person name="Palaniappan K."/>
            <person name="Land M."/>
            <person name="Hauser L."/>
            <person name="Chang Y.J."/>
            <person name="Jeffries C.D."/>
            <person name="Rohde M."/>
            <person name="Goker M."/>
            <person name="Bristow J."/>
            <person name="Eisen J.A."/>
            <person name="Markowitz V."/>
            <person name="Hugenholtz P."/>
            <person name="Klenk H.P."/>
            <person name="Kyrpides N.C."/>
        </authorList>
    </citation>
    <scope>NUCLEOTIDE SEQUENCE [LARGE SCALE GENOMIC DNA]</scope>
    <source>
        <strain evidence="3">DSM 45221 / IAM 15411 / JCM 23193 / KCTC 12865</strain>
    </source>
</reference>
<gene>
    <name evidence="2" type="ordered locus">Caka_1173</name>
</gene>
<accession>D5EIC7</accession>
<evidence type="ECO:0000313" key="3">
    <source>
        <dbReference type="Proteomes" id="UP000000925"/>
    </source>
</evidence>
<dbReference type="Pfam" id="PF08867">
    <property type="entry name" value="FRG"/>
    <property type="match status" value="1"/>
</dbReference>
<dbReference type="RefSeq" id="WP_013042915.1">
    <property type="nucleotide sequence ID" value="NC_014008.1"/>
</dbReference>
<sequence length="262" mass="29850">MEIVEMSSWDEFVAEAEKLLRDADLRQSKGSWDKPHFRGHADSSWKLQTTIERQGVADISCSQYDRDMRVAATAIKTVSGVDLQFTDWVEPKYGWYPIVNANSMSWLRQNGFPSPLLDWSLSPYVASFFAYCDASLAVSEYVAIYSFIETVTGSRSGSRPAGAPTIVSVGPWIGTDKKHFLQQSNYTYSVYESESDRYHFSSHENALLYEVKNGEQMIMKKYLLPASERDSVLSRLRKMNITKYSLFETTEALLQTIADDVY</sequence>
<dbReference type="eggNOG" id="ENOG5032SNT">
    <property type="taxonomic scope" value="Bacteria"/>
</dbReference>
<evidence type="ECO:0000259" key="1">
    <source>
        <dbReference type="SMART" id="SM00901"/>
    </source>
</evidence>
<dbReference type="EMBL" id="CP001998">
    <property type="protein sequence ID" value="ADE54193.1"/>
    <property type="molecule type" value="Genomic_DNA"/>
</dbReference>
<dbReference type="OrthoDB" id="9816036at2"/>
<dbReference type="KEGG" id="caa:Caka_1173"/>
<proteinExistence type="predicted"/>
<keyword evidence="3" id="KW-1185">Reference proteome</keyword>
<protein>
    <submittedName>
        <fullName evidence="2">FRG domain protein</fullName>
    </submittedName>
</protein>
<feature type="domain" description="FRG" evidence="1">
    <location>
        <begin position="31"/>
        <end position="139"/>
    </location>
</feature>